<protein>
    <submittedName>
        <fullName evidence="2">Uncharacterized protein</fullName>
    </submittedName>
</protein>
<feature type="compositionally biased region" description="Low complexity" evidence="1">
    <location>
        <begin position="110"/>
        <end position="122"/>
    </location>
</feature>
<evidence type="ECO:0000256" key="1">
    <source>
        <dbReference type="SAM" id="MobiDB-lite"/>
    </source>
</evidence>
<evidence type="ECO:0000313" key="2">
    <source>
        <dbReference type="EMBL" id="KAF1959305.1"/>
    </source>
</evidence>
<name>A0A6A5U357_9PLEO</name>
<dbReference type="AlphaFoldDB" id="A0A6A5U357"/>
<dbReference type="Proteomes" id="UP000800035">
    <property type="component" value="Unassembled WGS sequence"/>
</dbReference>
<feature type="compositionally biased region" description="Polar residues" evidence="1">
    <location>
        <begin position="64"/>
        <end position="82"/>
    </location>
</feature>
<sequence length="337" mass="35877">MPPRSMCPSMGAMRRPVSRDVAALSNCCARGFHASTRQLQDQSGNGSSSGDPSMGPTRRIRNATAANQLSSLQNRSRTTSLQGRRPLPRNATLAGGSFRGGIVQEGDYDASNPSSSSAPPGAKILTPRKPLVSKVALGRSLGDGGGAATAGPPGTMVRAPTNLRITRNARGPTGPRGPNLRGRGPSSSSQGGRERGPKKREGGKPGSGGGQGSGANLARMMEDAKPEQYISDGMLQHMLRLQRKEWDRVPYEPKYAEGSLAANELVHIGRELFKGDVPDVPVWGRLEKTVGIVGMHGAADRLRVRRVVDRAEGNARQARMNYVIEEETEGKTREQAN</sequence>
<evidence type="ECO:0000313" key="3">
    <source>
        <dbReference type="Proteomes" id="UP000800035"/>
    </source>
</evidence>
<accession>A0A6A5U357</accession>
<gene>
    <name evidence="2" type="ORF">CC80DRAFT_591353</name>
</gene>
<feature type="compositionally biased region" description="Basic and acidic residues" evidence="1">
    <location>
        <begin position="192"/>
        <end position="203"/>
    </location>
</feature>
<feature type="region of interest" description="Disordered" evidence="1">
    <location>
        <begin position="35"/>
        <end position="216"/>
    </location>
</feature>
<feature type="compositionally biased region" description="Low complexity" evidence="1">
    <location>
        <begin position="170"/>
        <end position="191"/>
    </location>
</feature>
<organism evidence="2 3">
    <name type="scientific">Byssothecium circinans</name>
    <dbReference type="NCBI Taxonomy" id="147558"/>
    <lineage>
        <taxon>Eukaryota</taxon>
        <taxon>Fungi</taxon>
        <taxon>Dikarya</taxon>
        <taxon>Ascomycota</taxon>
        <taxon>Pezizomycotina</taxon>
        <taxon>Dothideomycetes</taxon>
        <taxon>Pleosporomycetidae</taxon>
        <taxon>Pleosporales</taxon>
        <taxon>Massarineae</taxon>
        <taxon>Massarinaceae</taxon>
        <taxon>Byssothecium</taxon>
    </lineage>
</organism>
<proteinExistence type="predicted"/>
<feature type="compositionally biased region" description="Low complexity" evidence="1">
    <location>
        <begin position="43"/>
        <end position="55"/>
    </location>
</feature>
<feature type="compositionally biased region" description="Gly residues" evidence="1">
    <location>
        <begin position="204"/>
        <end position="213"/>
    </location>
</feature>
<dbReference type="EMBL" id="ML976985">
    <property type="protein sequence ID" value="KAF1959305.1"/>
    <property type="molecule type" value="Genomic_DNA"/>
</dbReference>
<dbReference type="OrthoDB" id="3797824at2759"/>
<keyword evidence="3" id="KW-1185">Reference proteome</keyword>
<reference evidence="2" key="1">
    <citation type="journal article" date="2020" name="Stud. Mycol.">
        <title>101 Dothideomycetes genomes: a test case for predicting lifestyles and emergence of pathogens.</title>
        <authorList>
            <person name="Haridas S."/>
            <person name="Albert R."/>
            <person name="Binder M."/>
            <person name="Bloem J."/>
            <person name="Labutti K."/>
            <person name="Salamov A."/>
            <person name="Andreopoulos B."/>
            <person name="Baker S."/>
            <person name="Barry K."/>
            <person name="Bills G."/>
            <person name="Bluhm B."/>
            <person name="Cannon C."/>
            <person name="Castanera R."/>
            <person name="Culley D."/>
            <person name="Daum C."/>
            <person name="Ezra D."/>
            <person name="Gonzalez J."/>
            <person name="Henrissat B."/>
            <person name="Kuo A."/>
            <person name="Liang C."/>
            <person name="Lipzen A."/>
            <person name="Lutzoni F."/>
            <person name="Magnuson J."/>
            <person name="Mondo S."/>
            <person name="Nolan M."/>
            <person name="Ohm R."/>
            <person name="Pangilinan J."/>
            <person name="Park H.-J."/>
            <person name="Ramirez L."/>
            <person name="Alfaro M."/>
            <person name="Sun H."/>
            <person name="Tritt A."/>
            <person name="Yoshinaga Y."/>
            <person name="Zwiers L.-H."/>
            <person name="Turgeon B."/>
            <person name="Goodwin S."/>
            <person name="Spatafora J."/>
            <person name="Crous P."/>
            <person name="Grigoriev I."/>
        </authorList>
    </citation>
    <scope>NUCLEOTIDE SEQUENCE</scope>
    <source>
        <strain evidence="2">CBS 675.92</strain>
    </source>
</reference>